<dbReference type="PRINTS" id="PR00364">
    <property type="entry name" value="DISEASERSIST"/>
</dbReference>
<dbReference type="InterPro" id="IPR011990">
    <property type="entry name" value="TPR-like_helical_dom_sf"/>
</dbReference>
<comment type="similarity">
    <text evidence="1">Belongs to the AfsR/DnrI/RedD regulatory family.</text>
</comment>
<dbReference type="Pfam" id="PF13191">
    <property type="entry name" value="AAA_16"/>
    <property type="match status" value="1"/>
</dbReference>
<evidence type="ECO:0000256" key="4">
    <source>
        <dbReference type="ARBA" id="ARBA00023125"/>
    </source>
</evidence>
<dbReference type="SMART" id="SM00862">
    <property type="entry name" value="Trans_reg_C"/>
    <property type="match status" value="1"/>
</dbReference>
<dbReference type="InterPro" id="IPR036388">
    <property type="entry name" value="WH-like_DNA-bd_sf"/>
</dbReference>
<evidence type="ECO:0000256" key="7">
    <source>
        <dbReference type="SAM" id="MobiDB-lite"/>
    </source>
</evidence>
<evidence type="ECO:0000256" key="6">
    <source>
        <dbReference type="PROSITE-ProRule" id="PRU01091"/>
    </source>
</evidence>
<evidence type="ECO:0000259" key="8">
    <source>
        <dbReference type="PROSITE" id="PS51755"/>
    </source>
</evidence>
<dbReference type="PANTHER" id="PTHR47691:SF3">
    <property type="entry name" value="HTH-TYPE TRANSCRIPTIONAL REGULATOR RV0890C-RELATED"/>
    <property type="match status" value="1"/>
</dbReference>
<evidence type="ECO:0000256" key="1">
    <source>
        <dbReference type="ARBA" id="ARBA00005820"/>
    </source>
</evidence>
<gene>
    <name evidence="9" type="ORF">SAMN05216267_1005122</name>
</gene>
<dbReference type="SUPFAM" id="SSF52540">
    <property type="entry name" value="P-loop containing nucleoside triphosphate hydrolases"/>
    <property type="match status" value="1"/>
</dbReference>
<dbReference type="InterPro" id="IPR016032">
    <property type="entry name" value="Sig_transdc_resp-reg_C-effctor"/>
</dbReference>
<dbReference type="PANTHER" id="PTHR47691">
    <property type="entry name" value="REGULATOR-RELATED"/>
    <property type="match status" value="1"/>
</dbReference>
<evidence type="ECO:0000256" key="5">
    <source>
        <dbReference type="ARBA" id="ARBA00023163"/>
    </source>
</evidence>
<keyword evidence="5" id="KW-0804">Transcription</keyword>
<dbReference type="SMART" id="SM01043">
    <property type="entry name" value="BTAD"/>
    <property type="match status" value="1"/>
</dbReference>
<feature type="region of interest" description="Disordered" evidence="7">
    <location>
        <begin position="475"/>
        <end position="495"/>
    </location>
</feature>
<dbReference type="InterPro" id="IPR019734">
    <property type="entry name" value="TPR_rpt"/>
</dbReference>
<dbReference type="InterPro" id="IPR041664">
    <property type="entry name" value="AAA_16"/>
</dbReference>
<feature type="region of interest" description="Disordered" evidence="7">
    <location>
        <begin position="334"/>
        <end position="375"/>
    </location>
</feature>
<dbReference type="InterPro" id="IPR027417">
    <property type="entry name" value="P-loop_NTPase"/>
</dbReference>
<keyword evidence="2" id="KW-0902">Two-component regulatory system</keyword>
<feature type="compositionally biased region" description="Low complexity" evidence="7">
    <location>
        <begin position="73"/>
        <end position="83"/>
    </location>
</feature>
<dbReference type="CDD" id="cd15831">
    <property type="entry name" value="BTAD"/>
    <property type="match status" value="1"/>
</dbReference>
<evidence type="ECO:0000313" key="9">
    <source>
        <dbReference type="EMBL" id="SEN43926.1"/>
    </source>
</evidence>
<keyword evidence="10" id="KW-1185">Reference proteome</keyword>
<feature type="compositionally biased region" description="Low complexity" evidence="7">
    <location>
        <begin position="56"/>
        <end position="65"/>
    </location>
</feature>
<dbReference type="GO" id="GO:0003677">
    <property type="term" value="F:DNA binding"/>
    <property type="evidence" value="ECO:0007669"/>
    <property type="project" value="UniProtKB-UniRule"/>
</dbReference>
<keyword evidence="3" id="KW-0805">Transcription regulation</keyword>
<dbReference type="AlphaFoldDB" id="A0A1H8GIT4"/>
<dbReference type="Gene3D" id="1.25.40.10">
    <property type="entry name" value="Tetratricopeptide repeat domain"/>
    <property type="match status" value="2"/>
</dbReference>
<dbReference type="SUPFAM" id="SSF46894">
    <property type="entry name" value="C-terminal effector domain of the bipartite response regulators"/>
    <property type="match status" value="1"/>
</dbReference>
<dbReference type="STRING" id="310780.SAMN05216267_1005122"/>
<feature type="region of interest" description="Disordered" evidence="7">
    <location>
        <begin position="1"/>
        <end position="83"/>
    </location>
</feature>
<reference evidence="9 10" key="1">
    <citation type="submission" date="2016-10" db="EMBL/GenBank/DDBJ databases">
        <authorList>
            <person name="de Groot N.N."/>
        </authorList>
    </citation>
    <scope>NUCLEOTIDE SEQUENCE [LARGE SCALE GENOMIC DNA]</scope>
    <source>
        <strain evidence="9 10">CGMCC 4.2026</strain>
    </source>
</reference>
<feature type="domain" description="OmpR/PhoB-type" evidence="8">
    <location>
        <begin position="84"/>
        <end position="180"/>
    </location>
</feature>
<dbReference type="InterPro" id="IPR005158">
    <property type="entry name" value="BTAD"/>
</dbReference>
<keyword evidence="4 6" id="KW-0238">DNA-binding</keyword>
<proteinExistence type="inferred from homology"/>
<organism evidence="9 10">
    <name type="scientific">Actinacidiphila rubida</name>
    <dbReference type="NCBI Taxonomy" id="310780"/>
    <lineage>
        <taxon>Bacteria</taxon>
        <taxon>Bacillati</taxon>
        <taxon>Actinomycetota</taxon>
        <taxon>Actinomycetes</taxon>
        <taxon>Kitasatosporales</taxon>
        <taxon>Streptomycetaceae</taxon>
        <taxon>Actinacidiphila</taxon>
    </lineage>
</organism>
<dbReference type="Pfam" id="PF25872">
    <property type="entry name" value="HTH_77"/>
    <property type="match status" value="1"/>
</dbReference>
<dbReference type="GO" id="GO:0006355">
    <property type="term" value="P:regulation of DNA-templated transcription"/>
    <property type="evidence" value="ECO:0007669"/>
    <property type="project" value="InterPro"/>
</dbReference>
<dbReference type="GO" id="GO:0000160">
    <property type="term" value="P:phosphorelay signal transduction system"/>
    <property type="evidence" value="ECO:0007669"/>
    <property type="project" value="UniProtKB-KW"/>
</dbReference>
<evidence type="ECO:0000313" key="10">
    <source>
        <dbReference type="Proteomes" id="UP000181951"/>
    </source>
</evidence>
<dbReference type="Pfam" id="PF03704">
    <property type="entry name" value="BTAD"/>
    <property type="match status" value="1"/>
</dbReference>
<dbReference type="InterPro" id="IPR058852">
    <property type="entry name" value="HTH_77"/>
</dbReference>
<dbReference type="Pfam" id="PF00486">
    <property type="entry name" value="Trans_reg_C"/>
    <property type="match status" value="1"/>
</dbReference>
<protein>
    <submittedName>
        <fullName evidence="9">Predicted ATPase</fullName>
    </submittedName>
</protein>
<dbReference type="FunFam" id="1.25.40.10:FF:000222">
    <property type="entry name" value="SARP family transcriptional regulator"/>
    <property type="match status" value="1"/>
</dbReference>
<dbReference type="PROSITE" id="PS51755">
    <property type="entry name" value="OMPR_PHOB"/>
    <property type="match status" value="1"/>
</dbReference>
<accession>A0A1H8GIT4</accession>
<name>A0A1H8GIT4_9ACTN</name>
<dbReference type="SMART" id="SM00028">
    <property type="entry name" value="TPR"/>
    <property type="match status" value="3"/>
</dbReference>
<feature type="DNA-binding region" description="OmpR/PhoB-type" evidence="6">
    <location>
        <begin position="84"/>
        <end position="180"/>
    </location>
</feature>
<dbReference type="SUPFAM" id="SSF48452">
    <property type="entry name" value="TPR-like"/>
    <property type="match status" value="2"/>
</dbReference>
<evidence type="ECO:0000256" key="2">
    <source>
        <dbReference type="ARBA" id="ARBA00023012"/>
    </source>
</evidence>
<feature type="compositionally biased region" description="Gly residues" evidence="7">
    <location>
        <begin position="475"/>
        <end position="489"/>
    </location>
</feature>
<dbReference type="Gene3D" id="1.10.10.10">
    <property type="entry name" value="Winged helix-like DNA-binding domain superfamily/Winged helix DNA-binding domain"/>
    <property type="match status" value="1"/>
</dbReference>
<dbReference type="Gene3D" id="3.40.50.300">
    <property type="entry name" value="P-loop containing nucleotide triphosphate hydrolases"/>
    <property type="match status" value="1"/>
</dbReference>
<dbReference type="InterPro" id="IPR001867">
    <property type="entry name" value="OmpR/PhoB-type_DNA-bd"/>
</dbReference>
<evidence type="ECO:0000256" key="3">
    <source>
        <dbReference type="ARBA" id="ARBA00023015"/>
    </source>
</evidence>
<sequence>MAVTMAAQRPQRDERCGDPPLDEDEGRQQQDSGGQAKEGRRTGPAGGGVTDRRGRPAAARSATGRRGSRPRSDGALADPGAAAGAVRQNRGVMFGILGTTRVIGADGGEVALGGPRRRALLALLLLDAGRLVTVERLIDGLYGEEPPAGVGNAVQSQVSRLRQVLPVPLEGHPAGYRLAVDPVDVDAHRFQRAAVRGRDALDAGEPAKAADLLREALGLWRGPALADVGDAPFAPAQAVRLEELRLSAVEDRVEAELALGGHRALVAELGELVTAYPLRERLRAQLMRALYGSGRQSEALEAFETARRALADTLGADPGPELAAVHLSVLRGDPELLPRPSARPGDVSRETSMDGAVRPESGMTGTGRHVSRETSAAPYAPAVTESLAPRHELPAPITSFIGREEELDRIDDQLAGGRLVTLIGPGGAGKTRLAVEAARRCPHDATFVELAGLTGGDELPQAVLGALGLREGGLRPGGPAGAGGPGAPGGPAPSAAVPDAVARITASLDGRPLLLVLDNCEHLVDEAARFAQRLLAGAPGVRVLATSREALGIAGEVLSPVPTLPVPPPGSAREQALASPAVRLFRERAAAVRPGFDPAADAATTAAVLRLCTALDGLPLAIELAAARLRALSVSEIADRLGAAPERPGDEGYPYSLGVRPDALFRLLSRGSRTAEPRQRSLRGVVDWSWELLPDDERAVLRRASVFAGTWTLAAAEAVCADPDPDGTADGAIAPEDVLDLVAALVDKSLVTVQQPDGSGGVRYRLLESIRAYGAERLAEAGETDALLRAHAAYFLDLALTADPWLRTAAQLDWLRLLSDDRDNFQAALHRCLDSGDVPTAMRLIAALSTYWLLRGVRYEGAGHARRVLAALGPHAPEGREEEYALCVMAVLSTLSGPEGFTEHVAAATVVVEDMSRLARRFPVLTLLWAPFAGVPEDGVDTLGALEDFLAGDDDPWFRALGHLGLGFQSWMVAADLELAERECTLSLAGFKRQGDRWGMITCLNVLADLADYRGEVRQAADLLGEALVMAEELDSALDMAELLCNRAAYSRQAGDLGTAAASCERAVELSRRAGAPETLAMAHLGLAETARLRGDLDTARALCAQALAECPVGWFSTNSTRSKVMVAMGRIAVAEGDPDTARTRIREAAAIDIVALQFPLAGSETAAAAAALALLEGDPHRAAVLLGAAEALRGGALKGPDAAASAEAARDALGEAAYAAATAAATGLPRDEAAALVTAYVRAR</sequence>
<dbReference type="EMBL" id="FODD01000005">
    <property type="protein sequence ID" value="SEN43926.1"/>
    <property type="molecule type" value="Genomic_DNA"/>
</dbReference>
<dbReference type="Proteomes" id="UP000181951">
    <property type="component" value="Unassembled WGS sequence"/>
</dbReference>